<dbReference type="EMBL" id="QORO01000001">
    <property type="protein sequence ID" value="RCK61194.1"/>
    <property type="molecule type" value="Genomic_DNA"/>
</dbReference>
<dbReference type="CDD" id="cd00085">
    <property type="entry name" value="HNHc"/>
    <property type="match status" value="1"/>
</dbReference>
<keyword evidence="2" id="KW-0540">Nuclease</keyword>
<keyword evidence="2" id="KW-0255">Endonuclease</keyword>
<dbReference type="OrthoDB" id="5177627at2"/>
<dbReference type="InterPro" id="IPR003615">
    <property type="entry name" value="HNH_nuc"/>
</dbReference>
<protein>
    <submittedName>
        <fullName evidence="2">HNH endonuclease</fullName>
    </submittedName>
</protein>
<sequence>MATTSGTPRDTHSFSERASKVASLLAGLLEDFEGLPEAEVVHALGPLEDVGRRADALRVRAAGEIDARSGRDRESSLARRYDFASAVGLLEHVTHVAPAELRARIRLDRLTRPETSLTGEELPPDYPVVAAALRAGVLGVDVATHLTDTFERASRVAVIDPVEAATAEREIVNATVAGFYGTGPLADSDDALPQTFDDYRAIEGAWIEFLTRNGLEPAAEEVARRRMFSVGRVRPDGLAHIFGRVTPEVAGAMTRLLDAYTGSTASTGSPVTFRTLPDQTEPGEPWADNELVHDPRTMPQIRHDALMSMIQAAAASADAPTIGGAAPTLVVTVDAEHLVSDGGVADIDGIDISVPASVAHRIACTGAVQKVVFGADGQIMALGTPQRLFTSHQRRAIAARDGGCIIPGCHIPAAWCEIHHVEEHSKGGPTHTDNGVLLCWAHHHDIDSSGWEIRMRDGVPYVKAPHWMDQRDQYRPVVNRRSIRKKVRRRAEIADPPAPVRRV</sequence>
<gene>
    <name evidence="2" type="ORF">DTO57_00635</name>
</gene>
<feature type="domain" description="HNH nuclease" evidence="1">
    <location>
        <begin position="392"/>
        <end position="444"/>
    </location>
</feature>
<dbReference type="GO" id="GO:0004519">
    <property type="term" value="F:endonuclease activity"/>
    <property type="evidence" value="ECO:0007669"/>
    <property type="project" value="UniProtKB-KW"/>
</dbReference>
<evidence type="ECO:0000313" key="3">
    <source>
        <dbReference type="Proteomes" id="UP000253508"/>
    </source>
</evidence>
<keyword evidence="3" id="KW-1185">Reference proteome</keyword>
<dbReference type="InterPro" id="IPR003870">
    <property type="entry name" value="DUF222"/>
</dbReference>
<dbReference type="Gene3D" id="1.10.30.50">
    <property type="match status" value="1"/>
</dbReference>
<accession>A0A367Y5Q0</accession>
<keyword evidence="2" id="KW-0378">Hydrolase</keyword>
<dbReference type="SMART" id="SM00507">
    <property type="entry name" value="HNHc"/>
    <property type="match status" value="1"/>
</dbReference>
<reference evidence="2 3" key="1">
    <citation type="submission" date="2018-07" db="EMBL/GenBank/DDBJ databases">
        <title>Microbacterium endoborsara sp. nov., a novel actinobacterium isolated from Borszczowia aralocaspica.</title>
        <authorList>
            <person name="An D."/>
        </authorList>
    </citation>
    <scope>NUCLEOTIDE SEQUENCE [LARGE SCALE GENOMIC DNA]</scope>
    <source>
        <strain evidence="2 3">C1.15228</strain>
    </source>
</reference>
<evidence type="ECO:0000259" key="1">
    <source>
        <dbReference type="SMART" id="SM00507"/>
    </source>
</evidence>
<name>A0A367Y5Q0_9MICO</name>
<dbReference type="AlphaFoldDB" id="A0A367Y5Q0"/>
<organism evidence="2 3">
    <name type="scientific">Microbacterium sorbitolivorans</name>
    <dbReference type="NCBI Taxonomy" id="1867410"/>
    <lineage>
        <taxon>Bacteria</taxon>
        <taxon>Bacillati</taxon>
        <taxon>Actinomycetota</taxon>
        <taxon>Actinomycetes</taxon>
        <taxon>Micrococcales</taxon>
        <taxon>Microbacteriaceae</taxon>
        <taxon>Microbacterium</taxon>
    </lineage>
</organism>
<proteinExistence type="predicted"/>
<comment type="caution">
    <text evidence="2">The sequence shown here is derived from an EMBL/GenBank/DDBJ whole genome shotgun (WGS) entry which is preliminary data.</text>
</comment>
<dbReference type="RefSeq" id="WP_114116302.1">
    <property type="nucleotide sequence ID" value="NZ_BMHU01000001.1"/>
</dbReference>
<dbReference type="Pfam" id="PF02720">
    <property type="entry name" value="DUF222"/>
    <property type="match status" value="1"/>
</dbReference>
<dbReference type="Proteomes" id="UP000253508">
    <property type="component" value="Unassembled WGS sequence"/>
</dbReference>
<evidence type="ECO:0000313" key="2">
    <source>
        <dbReference type="EMBL" id="RCK61194.1"/>
    </source>
</evidence>